<dbReference type="GO" id="GO:0004175">
    <property type="term" value="F:endopeptidase activity"/>
    <property type="evidence" value="ECO:0007669"/>
    <property type="project" value="TreeGrafter"/>
</dbReference>
<proteinExistence type="predicted"/>
<keyword evidence="1" id="KW-0645">Protease</keyword>
<evidence type="ECO:0000313" key="5">
    <source>
        <dbReference type="EMBL" id="MPM11259.1"/>
    </source>
</evidence>
<accession>A0A644X5D4</accession>
<feature type="domain" description="Tail specific protease" evidence="4">
    <location>
        <begin position="1"/>
        <end position="141"/>
    </location>
</feature>
<dbReference type="AlphaFoldDB" id="A0A644X5D4"/>
<keyword evidence="3" id="KW-0720">Serine protease</keyword>
<dbReference type="GO" id="GO:0006508">
    <property type="term" value="P:proteolysis"/>
    <property type="evidence" value="ECO:0007669"/>
    <property type="project" value="UniProtKB-KW"/>
</dbReference>
<dbReference type="GO" id="GO:0007165">
    <property type="term" value="P:signal transduction"/>
    <property type="evidence" value="ECO:0007669"/>
    <property type="project" value="TreeGrafter"/>
</dbReference>
<dbReference type="InterPro" id="IPR005151">
    <property type="entry name" value="Tail-specific_protease"/>
</dbReference>
<protein>
    <recommendedName>
        <fullName evidence="4">Tail specific protease domain-containing protein</fullName>
    </recommendedName>
</protein>
<dbReference type="EMBL" id="VSSQ01001807">
    <property type="protein sequence ID" value="MPM11259.1"/>
    <property type="molecule type" value="Genomic_DNA"/>
</dbReference>
<dbReference type="SMART" id="SM00245">
    <property type="entry name" value="TSPc"/>
    <property type="match status" value="1"/>
</dbReference>
<evidence type="ECO:0000259" key="4">
    <source>
        <dbReference type="SMART" id="SM00245"/>
    </source>
</evidence>
<dbReference type="Gene3D" id="3.90.226.10">
    <property type="entry name" value="2-enoyl-CoA Hydratase, Chain A, domain 1"/>
    <property type="match status" value="1"/>
</dbReference>
<organism evidence="5">
    <name type="scientific">bioreactor metagenome</name>
    <dbReference type="NCBI Taxonomy" id="1076179"/>
    <lineage>
        <taxon>unclassified sequences</taxon>
        <taxon>metagenomes</taxon>
        <taxon>ecological metagenomes</taxon>
    </lineage>
</organism>
<dbReference type="PANTHER" id="PTHR32060">
    <property type="entry name" value="TAIL-SPECIFIC PROTEASE"/>
    <property type="match status" value="1"/>
</dbReference>
<reference evidence="5" key="1">
    <citation type="submission" date="2019-08" db="EMBL/GenBank/DDBJ databases">
        <authorList>
            <person name="Kucharzyk K."/>
            <person name="Murdoch R.W."/>
            <person name="Higgins S."/>
            <person name="Loffler F."/>
        </authorList>
    </citation>
    <scope>NUCLEOTIDE SEQUENCE</scope>
</reference>
<comment type="caution">
    <text evidence="5">The sequence shown here is derived from an EMBL/GenBank/DDBJ whole genome shotgun (WGS) entry which is preliminary data.</text>
</comment>
<evidence type="ECO:0000256" key="3">
    <source>
        <dbReference type="ARBA" id="ARBA00022825"/>
    </source>
</evidence>
<dbReference type="CDD" id="cd07560">
    <property type="entry name" value="Peptidase_S41_CPP"/>
    <property type="match status" value="1"/>
</dbReference>
<dbReference type="GO" id="GO:0030288">
    <property type="term" value="C:outer membrane-bounded periplasmic space"/>
    <property type="evidence" value="ECO:0007669"/>
    <property type="project" value="TreeGrafter"/>
</dbReference>
<dbReference type="Pfam" id="PF03572">
    <property type="entry name" value="Peptidase_S41"/>
    <property type="match status" value="1"/>
</dbReference>
<evidence type="ECO:0000256" key="1">
    <source>
        <dbReference type="ARBA" id="ARBA00022670"/>
    </source>
</evidence>
<dbReference type="InterPro" id="IPR004447">
    <property type="entry name" value="Peptidase_S41A"/>
</dbReference>
<keyword evidence="2" id="KW-0378">Hydrolase</keyword>
<dbReference type="InterPro" id="IPR029045">
    <property type="entry name" value="ClpP/crotonase-like_dom_sf"/>
</dbReference>
<gene>
    <name evidence="5" type="ORF">SDC9_57599</name>
</gene>
<sequence>MEDLTAQGAKGLVFDVRNNPGGELGTICDILDMLVPEGNIIQIVYKDGTTETQTSDASEINLPLAVLINGETYSAAELFAATLRDYNKALLVGEKTFGKGCMQTVFPLGDGTAVNLTNALYNPPSGNNYHGIGVFPHIEVELPEELRYKAYYLTYDEDVQLQRAVAALVAGDKAENYTVRYK</sequence>
<evidence type="ECO:0000256" key="2">
    <source>
        <dbReference type="ARBA" id="ARBA00022801"/>
    </source>
</evidence>
<dbReference type="SUPFAM" id="SSF52096">
    <property type="entry name" value="ClpP/crotonase"/>
    <property type="match status" value="1"/>
</dbReference>
<dbReference type="PANTHER" id="PTHR32060:SF22">
    <property type="entry name" value="CARBOXYL-TERMINAL-PROCESSING PEPTIDASE 3, CHLOROPLASTIC"/>
    <property type="match status" value="1"/>
</dbReference>
<name>A0A644X5D4_9ZZZZ</name>
<dbReference type="GO" id="GO:0008236">
    <property type="term" value="F:serine-type peptidase activity"/>
    <property type="evidence" value="ECO:0007669"/>
    <property type="project" value="UniProtKB-KW"/>
</dbReference>